<dbReference type="EMBL" id="DUZY01000004">
    <property type="protein sequence ID" value="DAD34534.1"/>
    <property type="molecule type" value="Genomic_DNA"/>
</dbReference>
<organism evidence="1 2">
    <name type="scientific">Nelumbo nucifera</name>
    <name type="common">Sacred lotus</name>
    <dbReference type="NCBI Taxonomy" id="4432"/>
    <lineage>
        <taxon>Eukaryota</taxon>
        <taxon>Viridiplantae</taxon>
        <taxon>Streptophyta</taxon>
        <taxon>Embryophyta</taxon>
        <taxon>Tracheophyta</taxon>
        <taxon>Spermatophyta</taxon>
        <taxon>Magnoliopsida</taxon>
        <taxon>Proteales</taxon>
        <taxon>Nelumbonaceae</taxon>
        <taxon>Nelumbo</taxon>
    </lineage>
</organism>
<dbReference type="AlphaFoldDB" id="A0A822YK14"/>
<dbReference type="Proteomes" id="UP000607653">
    <property type="component" value="Unassembled WGS sequence"/>
</dbReference>
<proteinExistence type="predicted"/>
<accession>A0A822YK14</accession>
<evidence type="ECO:0000313" key="2">
    <source>
        <dbReference type="Proteomes" id="UP000607653"/>
    </source>
</evidence>
<reference evidence="1 2" key="1">
    <citation type="journal article" date="2020" name="Mol. Biol. Evol.">
        <title>Distinct Expression and Methylation Patterns for Genes with Different Fates following a Single Whole-Genome Duplication in Flowering Plants.</title>
        <authorList>
            <person name="Shi T."/>
            <person name="Rahmani R.S."/>
            <person name="Gugger P.F."/>
            <person name="Wang M."/>
            <person name="Li H."/>
            <person name="Zhang Y."/>
            <person name="Li Z."/>
            <person name="Wang Q."/>
            <person name="Van de Peer Y."/>
            <person name="Marchal K."/>
            <person name="Chen J."/>
        </authorList>
    </citation>
    <scope>NUCLEOTIDE SEQUENCE [LARGE SCALE GENOMIC DNA]</scope>
    <source>
        <tissue evidence="1">Leaf</tissue>
    </source>
</reference>
<name>A0A822YK14_NELNU</name>
<gene>
    <name evidence="1" type="ORF">HUJ06_005174</name>
</gene>
<evidence type="ECO:0000313" key="1">
    <source>
        <dbReference type="EMBL" id="DAD34534.1"/>
    </source>
</evidence>
<sequence length="69" mass="7927">MGLEKEDIYIERERGIQISPPPIYHQFVYAAGPSACLQSNSFFILSTHLSKLIMMKFSRANSCSFWLRA</sequence>
<keyword evidence="2" id="KW-1185">Reference proteome</keyword>
<comment type="caution">
    <text evidence="1">The sequence shown here is derived from an EMBL/GenBank/DDBJ whole genome shotgun (WGS) entry which is preliminary data.</text>
</comment>
<protein>
    <submittedName>
        <fullName evidence="1">Uncharacterized protein</fullName>
    </submittedName>
</protein>